<name>A0A318SV64_9BURK</name>
<comment type="subcellular location">
    <subcellularLocation>
        <location evidence="1 7">Cell membrane</location>
        <topology evidence="1 7">Multi-pass membrane protein</topology>
    </subcellularLocation>
</comment>
<feature type="transmembrane region" description="Helical" evidence="7">
    <location>
        <begin position="77"/>
        <end position="102"/>
    </location>
</feature>
<feature type="domain" description="ABC transmembrane type-1" evidence="8">
    <location>
        <begin position="73"/>
        <end position="252"/>
    </location>
</feature>
<evidence type="ECO:0000313" key="10">
    <source>
        <dbReference type="Proteomes" id="UP000247540"/>
    </source>
</evidence>
<keyword evidence="4 7" id="KW-0812">Transmembrane</keyword>
<comment type="similarity">
    <text evidence="7">Belongs to the binding-protein-dependent transport system permease family.</text>
</comment>
<feature type="transmembrane region" description="Helical" evidence="7">
    <location>
        <begin position="204"/>
        <end position="226"/>
    </location>
</feature>
<comment type="caution">
    <text evidence="9">The sequence shown here is derived from an EMBL/GenBank/DDBJ whole genome shotgun (WGS) entry which is preliminary data.</text>
</comment>
<dbReference type="InterPro" id="IPR005769">
    <property type="entry name" value="PhnE/PtxC"/>
</dbReference>
<dbReference type="NCBIfam" id="TIGR01097">
    <property type="entry name" value="PhnE"/>
    <property type="match status" value="1"/>
</dbReference>
<dbReference type="Pfam" id="PF00528">
    <property type="entry name" value="BPD_transp_1"/>
    <property type="match status" value="1"/>
</dbReference>
<keyword evidence="5 7" id="KW-1133">Transmembrane helix</keyword>
<dbReference type="RefSeq" id="WP_199399890.1">
    <property type="nucleotide sequence ID" value="NZ_JAMOFZ010000001.1"/>
</dbReference>
<feature type="transmembrane region" description="Helical" evidence="7">
    <location>
        <begin position="123"/>
        <end position="146"/>
    </location>
</feature>
<evidence type="ECO:0000313" key="9">
    <source>
        <dbReference type="EMBL" id="PYE74319.1"/>
    </source>
</evidence>
<keyword evidence="10" id="KW-1185">Reference proteome</keyword>
<keyword evidence="3" id="KW-1003">Cell membrane</keyword>
<dbReference type="SUPFAM" id="SSF161098">
    <property type="entry name" value="MetI-like"/>
    <property type="match status" value="1"/>
</dbReference>
<dbReference type="PANTHER" id="PTHR30043:SF1">
    <property type="entry name" value="ABC TRANSPORT SYSTEM PERMEASE PROTEIN P69"/>
    <property type="match status" value="1"/>
</dbReference>
<dbReference type="PROSITE" id="PS50928">
    <property type="entry name" value="ABC_TM1"/>
    <property type="match status" value="1"/>
</dbReference>
<evidence type="ECO:0000256" key="4">
    <source>
        <dbReference type="ARBA" id="ARBA00022692"/>
    </source>
</evidence>
<evidence type="ECO:0000256" key="5">
    <source>
        <dbReference type="ARBA" id="ARBA00022989"/>
    </source>
</evidence>
<proteinExistence type="inferred from homology"/>
<dbReference type="InterPro" id="IPR035906">
    <property type="entry name" value="MetI-like_sf"/>
</dbReference>
<dbReference type="GO" id="GO:0005886">
    <property type="term" value="C:plasma membrane"/>
    <property type="evidence" value="ECO:0007669"/>
    <property type="project" value="UniProtKB-SubCell"/>
</dbReference>
<accession>A0A318SV64</accession>
<dbReference type="InterPro" id="IPR000515">
    <property type="entry name" value="MetI-like"/>
</dbReference>
<protein>
    <submittedName>
        <fullName evidence="9">Phosphonate transport system permease protein</fullName>
    </submittedName>
</protein>
<dbReference type="AlphaFoldDB" id="A0A318SV64"/>
<keyword evidence="6 7" id="KW-0472">Membrane</keyword>
<dbReference type="PANTHER" id="PTHR30043">
    <property type="entry name" value="PHOSPHONATES TRANSPORT SYSTEM PERMEASE PROTEIN"/>
    <property type="match status" value="1"/>
</dbReference>
<dbReference type="GO" id="GO:0015416">
    <property type="term" value="F:ABC-type phosphonate transporter activity"/>
    <property type="evidence" value="ECO:0007669"/>
    <property type="project" value="InterPro"/>
</dbReference>
<evidence type="ECO:0000256" key="1">
    <source>
        <dbReference type="ARBA" id="ARBA00004651"/>
    </source>
</evidence>
<feature type="transmembrane region" description="Helical" evidence="7">
    <location>
        <begin position="238"/>
        <end position="257"/>
    </location>
</feature>
<feature type="transmembrane region" description="Helical" evidence="7">
    <location>
        <begin position="12"/>
        <end position="35"/>
    </location>
</feature>
<gene>
    <name evidence="9" type="ORF">DFQ15_12638</name>
</gene>
<evidence type="ECO:0000259" key="8">
    <source>
        <dbReference type="PROSITE" id="PS50928"/>
    </source>
</evidence>
<dbReference type="CDD" id="cd06261">
    <property type="entry name" value="TM_PBP2"/>
    <property type="match status" value="1"/>
</dbReference>
<dbReference type="Gene3D" id="1.10.3720.10">
    <property type="entry name" value="MetI-like"/>
    <property type="match status" value="1"/>
</dbReference>
<reference evidence="9 10" key="1">
    <citation type="submission" date="2018-06" db="EMBL/GenBank/DDBJ databases">
        <title>Genomic Encyclopedia of Type Strains, Phase III (KMG-III): the genomes of soil and plant-associated and newly described type strains.</title>
        <authorList>
            <person name="Whitman W."/>
        </authorList>
    </citation>
    <scope>NUCLEOTIDE SEQUENCE [LARGE SCALE GENOMIC DNA]</scope>
    <source>
        <strain evidence="9 10">CECT 7646</strain>
    </source>
</reference>
<sequence length="278" mass="29599">MKHLDPRALRIALAGAGMLAVLVAAVAASFAYLAVDWRGLLAGDALRRMGRFMAEFFPPDTSRAFLVQTGWAALQTLAVSSLGTLLAAAAAVALALPAAGRWGRVAQPAARLFLNLLRSVPELVWAALMVLAAGLGPFAGTLALALHTTGVLGRLFAETLENLPPAPEQALRAAGAGTVAAWTYASLPLAAPQWLGYGLYRWEINIRTAAVLGFVGAGGLGQMLYFHLSLFQQAQSMTVLLAMFALVVLVDAASAWLRRETTVSVRARRRWWPRRAVS</sequence>
<evidence type="ECO:0000256" key="2">
    <source>
        <dbReference type="ARBA" id="ARBA00022448"/>
    </source>
</evidence>
<keyword evidence="2 7" id="KW-0813">Transport</keyword>
<dbReference type="Proteomes" id="UP000247540">
    <property type="component" value="Unassembled WGS sequence"/>
</dbReference>
<evidence type="ECO:0000256" key="7">
    <source>
        <dbReference type="RuleBase" id="RU363032"/>
    </source>
</evidence>
<dbReference type="EMBL" id="QJTC01000026">
    <property type="protein sequence ID" value="PYE74319.1"/>
    <property type="molecule type" value="Genomic_DNA"/>
</dbReference>
<organism evidence="9 10">
    <name type="scientific">Xylophilus ampelinus</name>
    <dbReference type="NCBI Taxonomy" id="54067"/>
    <lineage>
        <taxon>Bacteria</taxon>
        <taxon>Pseudomonadati</taxon>
        <taxon>Pseudomonadota</taxon>
        <taxon>Betaproteobacteria</taxon>
        <taxon>Burkholderiales</taxon>
        <taxon>Xylophilus</taxon>
    </lineage>
</organism>
<evidence type="ECO:0000256" key="3">
    <source>
        <dbReference type="ARBA" id="ARBA00022475"/>
    </source>
</evidence>
<evidence type="ECO:0000256" key="6">
    <source>
        <dbReference type="ARBA" id="ARBA00023136"/>
    </source>
</evidence>